<dbReference type="PANTHER" id="PTHR46821">
    <property type="entry name" value="OS07G0586332 PROTEIN"/>
    <property type="match status" value="1"/>
</dbReference>
<keyword evidence="2" id="KW-0723">Serine/threonine-protein kinase</keyword>
<dbReference type="Proteomes" id="UP001055439">
    <property type="component" value="Chromosome 10"/>
</dbReference>
<dbReference type="InterPro" id="IPR000297">
    <property type="entry name" value="PPIase_PpiC"/>
</dbReference>
<dbReference type="InterPro" id="IPR011009">
    <property type="entry name" value="Kinase-like_dom_sf"/>
</dbReference>
<sequence>MPSRPPPVEAIPIPAIAGTAAVLAAVLAVAVALLFYRRLAACGRGGTTPAASARASPLRRFTYRQLRRATASFAPSHRLGQGSFGPVYRGALPSGEEVAVKLMNSCGSLQGEREFQNELALAAKILSVTSSAAVAVVPALGYCYDDGGRRRLWWRWWRRREVEDPMEVSEAAATDAPAPGRKLLLVYELMHNGSLQNALLDRRSPELLDWARRFALVIDVACGLNFLHAVCDPPVIHGDIKPSNILLDAHLSAKISDFGLARLRSDVPVDHLPAEAEVVVDIDLDKCVVNGSKTSRNERMKDSVVGDGEDDASSVAVEEMPESMAPTTILFEEAMNGGATGVAATDRSAEEDEGGTVASPVTVWEVASASEAGAGVDGASVDSGKDASLSGRPRGGGKDRAGPSSGKSWWWRQDISSEGPKSETRGSVKDYVMEWIRSEIKKDRPRGGWMTASPATAAEECLPKPSNGGGPQPKMTHPKTQWWASLDEERLQKKEKSRPAREWWREEFCEELTQKHKWRAVAKSQSSNGGRGGQQRWQDDDDDSDFASPSEKKKRRKEKKKSSRGSMDWWMERTSGEVRTGGRRSSQEWASGDIPRSGTVSSTPSMRGTLCYVAPEYGGGGGGGPLSEKCDIYSFGVLLLVIISGRRPLQVAASPMSEFERANLLSLARHAAHSGRLLDLVDPCLHCVDKEQALLCIRVALLCLQWSPARRPSSKEIVSMLTAESEPPHLPPEFSPSPPGGFSFRSRKKARGRGSERKMAAEQVRASHILIKHEGSRRKASWKDPDGRVISATTRDAAVRQLLALRDDIDSGKARFQDVAVLYSDCSSAKRGGDLGQFIFPPPSLPF</sequence>
<dbReference type="PROSITE" id="PS00108">
    <property type="entry name" value="PROTEIN_KINASE_ST"/>
    <property type="match status" value="1"/>
</dbReference>
<evidence type="ECO:0000256" key="4">
    <source>
        <dbReference type="ARBA" id="ARBA00022741"/>
    </source>
</evidence>
<dbReference type="AlphaFoldDB" id="A0A9E7EQ69"/>
<dbReference type="OrthoDB" id="626167at2759"/>
<dbReference type="InterPro" id="IPR008271">
    <property type="entry name" value="Ser/Thr_kinase_AS"/>
</dbReference>
<dbReference type="PROSITE" id="PS50198">
    <property type="entry name" value="PPIC_PPIASE_2"/>
    <property type="match status" value="1"/>
</dbReference>
<dbReference type="EC" id="2.7.11.1" evidence="1"/>
<evidence type="ECO:0000313" key="14">
    <source>
        <dbReference type="EMBL" id="URD81759.1"/>
    </source>
</evidence>
<evidence type="ECO:0000256" key="2">
    <source>
        <dbReference type="ARBA" id="ARBA00022527"/>
    </source>
</evidence>
<keyword evidence="5" id="KW-0418">Kinase</keyword>
<evidence type="ECO:0000256" key="6">
    <source>
        <dbReference type="ARBA" id="ARBA00022840"/>
    </source>
</evidence>
<accession>A0A9E7EQ69</accession>
<feature type="region of interest" description="Disordered" evidence="10">
    <location>
        <begin position="458"/>
        <end position="497"/>
    </location>
</feature>
<evidence type="ECO:0000259" key="12">
    <source>
        <dbReference type="PROSITE" id="PS50011"/>
    </source>
</evidence>
<keyword evidence="11" id="KW-1133">Transmembrane helix</keyword>
<proteinExistence type="predicted"/>
<dbReference type="SUPFAM" id="SSF54534">
    <property type="entry name" value="FKBP-like"/>
    <property type="match status" value="1"/>
</dbReference>
<feature type="compositionally biased region" description="Basic and acidic residues" evidence="10">
    <location>
        <begin position="487"/>
        <end position="497"/>
    </location>
</feature>
<comment type="catalytic activity">
    <reaction evidence="8">
        <text>L-seryl-[protein] + ATP = O-phospho-L-seryl-[protein] + ADP + H(+)</text>
        <dbReference type="Rhea" id="RHEA:17989"/>
        <dbReference type="Rhea" id="RHEA-COMP:9863"/>
        <dbReference type="Rhea" id="RHEA-COMP:11604"/>
        <dbReference type="ChEBI" id="CHEBI:15378"/>
        <dbReference type="ChEBI" id="CHEBI:29999"/>
        <dbReference type="ChEBI" id="CHEBI:30616"/>
        <dbReference type="ChEBI" id="CHEBI:83421"/>
        <dbReference type="ChEBI" id="CHEBI:456216"/>
        <dbReference type="EC" id="2.7.11.1"/>
    </reaction>
</comment>
<feature type="transmembrane region" description="Helical" evidence="11">
    <location>
        <begin position="119"/>
        <end position="142"/>
    </location>
</feature>
<evidence type="ECO:0000256" key="10">
    <source>
        <dbReference type="SAM" id="MobiDB-lite"/>
    </source>
</evidence>
<dbReference type="Gene3D" id="1.10.510.10">
    <property type="entry name" value="Transferase(Phosphotransferase) domain 1"/>
    <property type="match status" value="2"/>
</dbReference>
<reference evidence="14" key="1">
    <citation type="submission" date="2022-05" db="EMBL/GenBank/DDBJ databases">
        <title>The Musa troglodytarum L. genome provides insights into the mechanism of non-climacteric behaviour and enrichment of carotenoids.</title>
        <authorList>
            <person name="Wang J."/>
        </authorList>
    </citation>
    <scope>NUCLEOTIDE SEQUENCE</scope>
    <source>
        <tissue evidence="14">Leaf</tissue>
    </source>
</reference>
<organism evidence="14 15">
    <name type="scientific">Musa troglodytarum</name>
    <name type="common">fe'i banana</name>
    <dbReference type="NCBI Taxonomy" id="320322"/>
    <lineage>
        <taxon>Eukaryota</taxon>
        <taxon>Viridiplantae</taxon>
        <taxon>Streptophyta</taxon>
        <taxon>Embryophyta</taxon>
        <taxon>Tracheophyta</taxon>
        <taxon>Spermatophyta</taxon>
        <taxon>Magnoliopsida</taxon>
        <taxon>Liliopsida</taxon>
        <taxon>Zingiberales</taxon>
        <taxon>Musaceae</taxon>
        <taxon>Musa</taxon>
    </lineage>
</organism>
<evidence type="ECO:0000256" key="8">
    <source>
        <dbReference type="ARBA" id="ARBA00048679"/>
    </source>
</evidence>
<dbReference type="SMART" id="SM00220">
    <property type="entry name" value="S_TKc"/>
    <property type="match status" value="1"/>
</dbReference>
<dbReference type="GO" id="GO:0003755">
    <property type="term" value="F:peptidyl-prolyl cis-trans isomerase activity"/>
    <property type="evidence" value="ECO:0007669"/>
    <property type="project" value="UniProtKB-KW"/>
</dbReference>
<dbReference type="Pfam" id="PF00069">
    <property type="entry name" value="Pkinase"/>
    <property type="match status" value="1"/>
</dbReference>
<gene>
    <name evidence="14" type="ORF">MUK42_02790</name>
</gene>
<evidence type="ECO:0000256" key="3">
    <source>
        <dbReference type="ARBA" id="ARBA00022679"/>
    </source>
</evidence>
<feature type="compositionally biased region" description="Pro residues" evidence="10">
    <location>
        <begin position="728"/>
        <end position="739"/>
    </location>
</feature>
<dbReference type="SUPFAM" id="SSF56112">
    <property type="entry name" value="Protein kinase-like (PK-like)"/>
    <property type="match status" value="1"/>
</dbReference>
<dbReference type="InterPro" id="IPR000719">
    <property type="entry name" value="Prot_kinase_dom"/>
</dbReference>
<evidence type="ECO:0000259" key="13">
    <source>
        <dbReference type="PROSITE" id="PS50198"/>
    </source>
</evidence>
<name>A0A9E7EQ69_9LILI</name>
<dbReference type="InterPro" id="IPR046357">
    <property type="entry name" value="PPIase_dom_sf"/>
</dbReference>
<keyword evidence="11" id="KW-0812">Transmembrane</keyword>
<dbReference type="EMBL" id="CP097503">
    <property type="protein sequence ID" value="URD81759.1"/>
    <property type="molecule type" value="Genomic_DNA"/>
</dbReference>
<dbReference type="PROSITE" id="PS50011">
    <property type="entry name" value="PROTEIN_KINASE_DOM"/>
    <property type="match status" value="1"/>
</dbReference>
<keyword evidence="9" id="KW-0697">Rotamase</keyword>
<dbReference type="Gene3D" id="3.30.200.20">
    <property type="entry name" value="Phosphorylase Kinase, domain 1"/>
    <property type="match status" value="1"/>
</dbReference>
<keyword evidence="3" id="KW-0808">Transferase</keyword>
<keyword evidence="6" id="KW-0067">ATP-binding</keyword>
<feature type="domain" description="Protein kinase" evidence="12">
    <location>
        <begin position="73"/>
        <end position="730"/>
    </location>
</feature>
<dbReference type="Gene3D" id="3.10.50.40">
    <property type="match status" value="1"/>
</dbReference>
<feature type="compositionally biased region" description="Basic residues" evidence="10">
    <location>
        <begin position="552"/>
        <end position="563"/>
    </location>
</feature>
<keyword evidence="9" id="KW-0413">Isomerase</keyword>
<feature type="transmembrane region" description="Helical" evidence="11">
    <location>
        <begin position="12"/>
        <end position="36"/>
    </location>
</feature>
<feature type="region of interest" description="Disordered" evidence="10">
    <location>
        <begin position="372"/>
        <end position="426"/>
    </location>
</feature>
<dbReference type="PANTHER" id="PTHR46821:SF2">
    <property type="entry name" value="OS03G0251700 PROTEIN"/>
    <property type="match status" value="1"/>
</dbReference>
<evidence type="ECO:0000256" key="9">
    <source>
        <dbReference type="PROSITE-ProRule" id="PRU00278"/>
    </source>
</evidence>
<dbReference type="Pfam" id="PF00639">
    <property type="entry name" value="Rotamase"/>
    <property type="match status" value="1"/>
</dbReference>
<comment type="catalytic activity">
    <reaction evidence="7">
        <text>L-threonyl-[protein] + ATP = O-phospho-L-threonyl-[protein] + ADP + H(+)</text>
        <dbReference type="Rhea" id="RHEA:46608"/>
        <dbReference type="Rhea" id="RHEA-COMP:11060"/>
        <dbReference type="Rhea" id="RHEA-COMP:11605"/>
        <dbReference type="ChEBI" id="CHEBI:15378"/>
        <dbReference type="ChEBI" id="CHEBI:30013"/>
        <dbReference type="ChEBI" id="CHEBI:30616"/>
        <dbReference type="ChEBI" id="CHEBI:61977"/>
        <dbReference type="ChEBI" id="CHEBI:456216"/>
        <dbReference type="EC" id="2.7.11.1"/>
    </reaction>
</comment>
<keyword evidence="15" id="KW-1185">Reference proteome</keyword>
<dbReference type="FunFam" id="1.10.510.10:FF:001023">
    <property type="entry name" value="Os07g0541700 protein"/>
    <property type="match status" value="1"/>
</dbReference>
<protein>
    <recommendedName>
        <fullName evidence="1">non-specific serine/threonine protein kinase</fullName>
        <ecNumber evidence="1">2.7.11.1</ecNumber>
    </recommendedName>
</protein>
<dbReference type="GO" id="GO:0004674">
    <property type="term" value="F:protein serine/threonine kinase activity"/>
    <property type="evidence" value="ECO:0007669"/>
    <property type="project" value="UniProtKB-KW"/>
</dbReference>
<dbReference type="InterPro" id="IPR044576">
    <property type="entry name" value="At4g25390-like"/>
</dbReference>
<dbReference type="GO" id="GO:0005524">
    <property type="term" value="F:ATP binding"/>
    <property type="evidence" value="ECO:0007669"/>
    <property type="project" value="UniProtKB-KW"/>
</dbReference>
<evidence type="ECO:0000313" key="15">
    <source>
        <dbReference type="Proteomes" id="UP001055439"/>
    </source>
</evidence>
<keyword evidence="4" id="KW-0547">Nucleotide-binding</keyword>
<feature type="region of interest" description="Disordered" evidence="10">
    <location>
        <begin position="520"/>
        <end position="604"/>
    </location>
</feature>
<evidence type="ECO:0000256" key="11">
    <source>
        <dbReference type="SAM" id="Phobius"/>
    </source>
</evidence>
<evidence type="ECO:0000256" key="7">
    <source>
        <dbReference type="ARBA" id="ARBA00047899"/>
    </source>
</evidence>
<feature type="domain" description="PpiC" evidence="13">
    <location>
        <begin position="761"/>
        <end position="847"/>
    </location>
</feature>
<evidence type="ECO:0000256" key="5">
    <source>
        <dbReference type="ARBA" id="ARBA00022777"/>
    </source>
</evidence>
<feature type="region of interest" description="Disordered" evidence="10">
    <location>
        <begin position="725"/>
        <end position="759"/>
    </location>
</feature>
<keyword evidence="11" id="KW-0472">Membrane</keyword>
<evidence type="ECO:0000256" key="1">
    <source>
        <dbReference type="ARBA" id="ARBA00012513"/>
    </source>
</evidence>